<keyword evidence="8 10" id="KW-0233">DNA recombination</keyword>
<evidence type="ECO:0000256" key="3">
    <source>
        <dbReference type="ARBA" id="ARBA00022490"/>
    </source>
</evidence>
<dbReference type="GO" id="GO:0006313">
    <property type="term" value="P:DNA transposition"/>
    <property type="evidence" value="ECO:0007669"/>
    <property type="project" value="UniProtKB-UniRule"/>
</dbReference>
<comment type="similarity">
    <text evidence="10">Belongs to the 'phage' integrase family. XerC subfamily.</text>
</comment>
<dbReference type="GO" id="GO:0007059">
    <property type="term" value="P:chromosome segregation"/>
    <property type="evidence" value="ECO:0007669"/>
    <property type="project" value="UniProtKB-UniRule"/>
</dbReference>
<feature type="active site" evidence="10">
    <location>
        <position position="242"/>
    </location>
</feature>
<dbReference type="Proteomes" id="UP000652847">
    <property type="component" value="Unassembled WGS sequence"/>
</dbReference>
<name>A0A8I0AIA2_9FIRM</name>
<feature type="active site" evidence="10">
    <location>
        <position position="239"/>
    </location>
</feature>
<organism evidence="13 14">
    <name type="scientific">Blautia segnis</name>
    <dbReference type="NCBI Taxonomy" id="2763030"/>
    <lineage>
        <taxon>Bacteria</taxon>
        <taxon>Bacillati</taxon>
        <taxon>Bacillota</taxon>
        <taxon>Clostridia</taxon>
        <taxon>Lachnospirales</taxon>
        <taxon>Lachnospiraceae</taxon>
        <taxon>Blautia</taxon>
    </lineage>
</organism>
<dbReference type="RefSeq" id="WP_186901744.1">
    <property type="nucleotide sequence ID" value="NZ_JACOOT010000035.1"/>
</dbReference>
<comment type="similarity">
    <text evidence="2">Belongs to the 'phage' integrase family. XerD subfamily.</text>
</comment>
<gene>
    <name evidence="13" type="primary">xerD</name>
    <name evidence="10" type="synonym">xerC</name>
    <name evidence="13" type="ORF">H8S54_14890</name>
</gene>
<comment type="subunit">
    <text evidence="10">Forms a cyclic heterotetrameric complex composed of two molecules of XerC and two molecules of XerD.</text>
</comment>
<dbReference type="InterPro" id="IPR044068">
    <property type="entry name" value="CB"/>
</dbReference>
<dbReference type="Pfam" id="PF02899">
    <property type="entry name" value="Phage_int_SAM_1"/>
    <property type="match status" value="1"/>
</dbReference>
<dbReference type="InterPro" id="IPR013762">
    <property type="entry name" value="Integrase-like_cat_sf"/>
</dbReference>
<protein>
    <recommendedName>
        <fullName evidence="10">Tyrosine recombinase XerC</fullName>
    </recommendedName>
</protein>
<dbReference type="GO" id="GO:0005737">
    <property type="term" value="C:cytoplasm"/>
    <property type="evidence" value="ECO:0007669"/>
    <property type="project" value="UniProtKB-SubCell"/>
</dbReference>
<dbReference type="InterPro" id="IPR002104">
    <property type="entry name" value="Integrase_catalytic"/>
</dbReference>
<dbReference type="InterPro" id="IPR023009">
    <property type="entry name" value="Tyrosine_recombinase_XerC/XerD"/>
</dbReference>
<dbReference type="NCBIfam" id="NF001399">
    <property type="entry name" value="PRK00283.1"/>
    <property type="match status" value="1"/>
</dbReference>
<dbReference type="HAMAP" id="MF_01808">
    <property type="entry name" value="Recomb_XerC_XerD"/>
    <property type="match status" value="1"/>
</dbReference>
<feature type="active site" description="O-(3'-phospho-DNA)-tyrosine intermediate" evidence="10">
    <location>
        <position position="274"/>
    </location>
</feature>
<evidence type="ECO:0000256" key="2">
    <source>
        <dbReference type="ARBA" id="ARBA00010450"/>
    </source>
</evidence>
<dbReference type="Pfam" id="PF00589">
    <property type="entry name" value="Phage_integrase"/>
    <property type="match status" value="1"/>
</dbReference>
<keyword evidence="7 10" id="KW-0238">DNA-binding</keyword>
<keyword evidence="9 10" id="KW-0131">Cell cycle</keyword>
<dbReference type="GO" id="GO:0051301">
    <property type="term" value="P:cell division"/>
    <property type="evidence" value="ECO:0007669"/>
    <property type="project" value="UniProtKB-KW"/>
</dbReference>
<dbReference type="Gene3D" id="1.10.150.130">
    <property type="match status" value="1"/>
</dbReference>
<evidence type="ECO:0000259" key="11">
    <source>
        <dbReference type="PROSITE" id="PS51898"/>
    </source>
</evidence>
<keyword evidence="14" id="KW-1185">Reference proteome</keyword>
<evidence type="ECO:0000313" key="14">
    <source>
        <dbReference type="Proteomes" id="UP000652847"/>
    </source>
</evidence>
<dbReference type="InterPro" id="IPR011010">
    <property type="entry name" value="DNA_brk_join_enz"/>
</dbReference>
<dbReference type="NCBIfam" id="TIGR02225">
    <property type="entry name" value="recomb_XerD"/>
    <property type="match status" value="1"/>
</dbReference>
<dbReference type="AlphaFoldDB" id="A0A8I0AIA2"/>
<keyword evidence="6 10" id="KW-0229">DNA integration</keyword>
<dbReference type="InterPro" id="IPR011932">
    <property type="entry name" value="Recomb_XerD"/>
</dbReference>
<proteinExistence type="inferred from homology"/>
<keyword evidence="5 10" id="KW-0159">Chromosome partition</keyword>
<reference evidence="13 14" key="1">
    <citation type="submission" date="2020-08" db="EMBL/GenBank/DDBJ databases">
        <title>Genome public.</title>
        <authorList>
            <person name="Liu C."/>
            <person name="Sun Q."/>
        </authorList>
    </citation>
    <scope>NUCLEOTIDE SEQUENCE [LARGE SCALE GENOMIC DNA]</scope>
    <source>
        <strain evidence="13 14">BX17</strain>
    </source>
</reference>
<evidence type="ECO:0000256" key="9">
    <source>
        <dbReference type="ARBA" id="ARBA00023306"/>
    </source>
</evidence>
<evidence type="ECO:0000256" key="4">
    <source>
        <dbReference type="ARBA" id="ARBA00022618"/>
    </source>
</evidence>
<comment type="caution">
    <text evidence="10">Lacks conserved residue(s) required for the propagation of feature annotation.</text>
</comment>
<feature type="domain" description="Tyr recombinase" evidence="11">
    <location>
        <begin position="106"/>
        <end position="287"/>
    </location>
</feature>
<evidence type="ECO:0000259" key="12">
    <source>
        <dbReference type="PROSITE" id="PS51900"/>
    </source>
</evidence>
<evidence type="ECO:0000256" key="1">
    <source>
        <dbReference type="ARBA" id="ARBA00004496"/>
    </source>
</evidence>
<dbReference type="SUPFAM" id="SSF56349">
    <property type="entry name" value="DNA breaking-rejoining enzymes"/>
    <property type="match status" value="1"/>
</dbReference>
<dbReference type="PROSITE" id="PS51900">
    <property type="entry name" value="CB"/>
    <property type="match status" value="1"/>
</dbReference>
<keyword evidence="4 10" id="KW-0132">Cell division</keyword>
<dbReference type="GO" id="GO:0003677">
    <property type="term" value="F:DNA binding"/>
    <property type="evidence" value="ECO:0007669"/>
    <property type="project" value="UniProtKB-UniRule"/>
</dbReference>
<dbReference type="CDD" id="cd00798">
    <property type="entry name" value="INT_XerDC_C"/>
    <property type="match status" value="1"/>
</dbReference>
<evidence type="ECO:0000256" key="10">
    <source>
        <dbReference type="HAMAP-Rule" id="MF_01808"/>
    </source>
</evidence>
<dbReference type="PANTHER" id="PTHR30349:SF81">
    <property type="entry name" value="TYROSINE RECOMBINASE XERC"/>
    <property type="match status" value="1"/>
</dbReference>
<dbReference type="Gene3D" id="1.10.443.10">
    <property type="entry name" value="Intergrase catalytic core"/>
    <property type="match status" value="1"/>
</dbReference>
<dbReference type="InterPro" id="IPR010998">
    <property type="entry name" value="Integrase_recombinase_N"/>
</dbReference>
<dbReference type="PANTHER" id="PTHR30349">
    <property type="entry name" value="PHAGE INTEGRASE-RELATED"/>
    <property type="match status" value="1"/>
</dbReference>
<evidence type="ECO:0000256" key="7">
    <source>
        <dbReference type="ARBA" id="ARBA00023125"/>
    </source>
</evidence>
<evidence type="ECO:0000313" key="13">
    <source>
        <dbReference type="EMBL" id="MBC5652352.1"/>
    </source>
</evidence>
<feature type="active site" evidence="10">
    <location>
        <position position="146"/>
    </location>
</feature>
<dbReference type="PROSITE" id="PS51898">
    <property type="entry name" value="TYR_RECOMBINASE"/>
    <property type="match status" value="1"/>
</dbReference>
<comment type="subcellular location">
    <subcellularLocation>
        <location evidence="1 10">Cytoplasm</location>
    </subcellularLocation>
</comment>
<accession>A0A8I0AIA2</accession>
<dbReference type="EMBL" id="JACOOT010000035">
    <property type="protein sequence ID" value="MBC5652352.1"/>
    <property type="molecule type" value="Genomic_DNA"/>
</dbReference>
<comment type="function">
    <text evidence="10">Site-specific tyrosine recombinase, which acts by catalyzing the cutting and rejoining of the recombining DNA molecules. The XerC-XerD complex is essential to convert dimers of the bacterial chromosome into monomers to permit their segregation at cell division. It also contributes to the segregational stability of plasmids.</text>
</comment>
<dbReference type="GO" id="GO:0009037">
    <property type="term" value="F:tyrosine-based site-specific recombinase activity"/>
    <property type="evidence" value="ECO:0007669"/>
    <property type="project" value="UniProtKB-UniRule"/>
</dbReference>
<dbReference type="InterPro" id="IPR050090">
    <property type="entry name" value="Tyrosine_recombinase_XerCD"/>
</dbReference>
<evidence type="ECO:0000256" key="8">
    <source>
        <dbReference type="ARBA" id="ARBA00023172"/>
    </source>
</evidence>
<sequence>MEQEIREFIDYLHNTKKTSQNTEVSYQRDLTKMAAYLQKKGIAAVEEVREFDLMGYMDYMEKENFASSTISRSVASMRAFFQHMFALRRIDENPADNLKSPKVEKKLPEILSIQEVDNLLKQPDLTTPKGIRDKAMLELLYATGMRVSELIHLEVSDVNLQMGYVVCQENKERIIPVGNVSKEALDLYLDKGRDVFVKDDNENALFTNCSGKAMSRQGFWKMLKGYAEEAGIHRDITPHTLRHSFAVHMLQNGADIRSVQEMLGHSNISTTQVYLSMNINRMRDVYMKAHPRH</sequence>
<evidence type="ECO:0000256" key="5">
    <source>
        <dbReference type="ARBA" id="ARBA00022829"/>
    </source>
</evidence>
<keyword evidence="3 10" id="KW-0963">Cytoplasm</keyword>
<feature type="active site" evidence="10">
    <location>
        <position position="265"/>
    </location>
</feature>
<dbReference type="InterPro" id="IPR004107">
    <property type="entry name" value="Integrase_SAM-like_N"/>
</dbReference>
<comment type="caution">
    <text evidence="13">The sequence shown here is derived from an EMBL/GenBank/DDBJ whole genome shotgun (WGS) entry which is preliminary data.</text>
</comment>
<feature type="domain" description="Core-binding (CB)" evidence="12">
    <location>
        <begin position="1"/>
        <end position="85"/>
    </location>
</feature>
<evidence type="ECO:0000256" key="6">
    <source>
        <dbReference type="ARBA" id="ARBA00022908"/>
    </source>
</evidence>
<dbReference type="NCBIfam" id="NF040815">
    <property type="entry name" value="recomb_XerA_Arch"/>
    <property type="match status" value="1"/>
</dbReference>